<protein>
    <submittedName>
        <fullName evidence="2">RelA/SpoT domain-containing protein</fullName>
    </submittedName>
</protein>
<dbReference type="PANTHER" id="PTHR41773:SF1">
    <property type="entry name" value="RELA_SPOT DOMAIN-CONTAINING PROTEIN"/>
    <property type="match status" value="1"/>
</dbReference>
<dbReference type="SMART" id="SM00954">
    <property type="entry name" value="RelA_SpoT"/>
    <property type="match status" value="1"/>
</dbReference>
<sequence>MSAWDTLDERLRPVVQASTDEYARVRPGLEAVTAEMEANLRSVFADSPVKPLFVASRTKSVESFRDKASRMLPPENPGELPSLLFPDPMRNLTDLVGLRVIMTLPHEVDEAANLIKRQRAEFDCRGDREKDIGSIESGTYGYSSRHLILRTIQNETVRQFHKLLEPDQRPNGSYLFEVQIRTVLAHAWSEIEHDIRFKAGDPRAWSPYFDRQFTATAAMLETVETAFAELHERYETVTGFWDEDGEGSAPLTPNRIRDVWLTLLPHVNRKSGDDWGWAAELLAAHGMKTTMDLAGLLQADAITKVRAALDHRYSPGPDRLLDDLLLWRFGKKHIDLTAEPEDAPAKPRRESLGRRYRQMQIFRAREEDQQP</sequence>
<evidence type="ECO:0000313" key="5">
    <source>
        <dbReference type="Proteomes" id="UP001155145"/>
    </source>
</evidence>
<reference evidence="2" key="1">
    <citation type="submission" date="2021-10" db="EMBL/GenBank/DDBJ databases">
        <title>Novel species in genus Arthrobacter.</title>
        <authorList>
            <person name="Liu Y."/>
        </authorList>
    </citation>
    <scope>NUCLEOTIDE SEQUENCE</scope>
    <source>
        <strain evidence="4">zg-Y462</strain>
        <strain evidence="2">Zg-Y462</strain>
    </source>
</reference>
<dbReference type="RefSeq" id="WP_227928101.1">
    <property type="nucleotide sequence ID" value="NZ_CP094984.1"/>
</dbReference>
<dbReference type="Proteomes" id="UP001155145">
    <property type="component" value="Unassembled WGS sequence"/>
</dbReference>
<evidence type="ECO:0000313" key="4">
    <source>
        <dbReference type="Proteomes" id="UP000829758"/>
    </source>
</evidence>
<dbReference type="GO" id="GO:0015969">
    <property type="term" value="P:guanosine tetraphosphate metabolic process"/>
    <property type="evidence" value="ECO:0007669"/>
    <property type="project" value="InterPro"/>
</dbReference>
<dbReference type="CDD" id="cd05399">
    <property type="entry name" value="NT_Rel-Spo_like"/>
    <property type="match status" value="1"/>
</dbReference>
<dbReference type="InterPro" id="IPR007685">
    <property type="entry name" value="RelA_SpoT"/>
</dbReference>
<dbReference type="Proteomes" id="UP000829758">
    <property type="component" value="Chromosome"/>
</dbReference>
<gene>
    <name evidence="2" type="ORF">LJ755_04430</name>
    <name evidence="3" type="ORF">MUK71_00280</name>
</gene>
<evidence type="ECO:0000313" key="2">
    <source>
        <dbReference type="EMBL" id="MCC3271976.1"/>
    </source>
</evidence>
<dbReference type="Gene3D" id="3.30.460.10">
    <property type="entry name" value="Beta Polymerase, domain 2"/>
    <property type="match status" value="1"/>
</dbReference>
<dbReference type="EMBL" id="CP094984">
    <property type="protein sequence ID" value="UON92140.1"/>
    <property type="molecule type" value="Genomic_DNA"/>
</dbReference>
<dbReference type="Pfam" id="PF04607">
    <property type="entry name" value="RelA_SpoT"/>
    <property type="match status" value="1"/>
</dbReference>
<name>A0A9X1S8Z9_9MICC</name>
<dbReference type="PANTHER" id="PTHR41773">
    <property type="entry name" value="GTP PYROPHOSPHATASE-RELATED"/>
    <property type="match status" value="1"/>
</dbReference>
<feature type="domain" description="RelA/SpoT" evidence="1">
    <location>
        <begin position="56"/>
        <end position="203"/>
    </location>
</feature>
<evidence type="ECO:0000313" key="3">
    <source>
        <dbReference type="EMBL" id="UON92140.1"/>
    </source>
</evidence>
<organism evidence="2 5">
    <name type="scientific">Arthrobacter zhangbolii</name>
    <dbReference type="NCBI Taxonomy" id="2886936"/>
    <lineage>
        <taxon>Bacteria</taxon>
        <taxon>Bacillati</taxon>
        <taxon>Actinomycetota</taxon>
        <taxon>Actinomycetes</taxon>
        <taxon>Micrococcales</taxon>
        <taxon>Micrococcaceae</taxon>
        <taxon>Arthrobacter</taxon>
    </lineage>
</organism>
<dbReference type="SUPFAM" id="SSF81301">
    <property type="entry name" value="Nucleotidyltransferase"/>
    <property type="match status" value="1"/>
</dbReference>
<evidence type="ECO:0000259" key="1">
    <source>
        <dbReference type="SMART" id="SM00954"/>
    </source>
</evidence>
<accession>A0A9X1S8Z9</accession>
<proteinExistence type="predicted"/>
<keyword evidence="4" id="KW-1185">Reference proteome</keyword>
<dbReference type="AlphaFoldDB" id="A0A9X1S8Z9"/>
<dbReference type="EMBL" id="JAJFZT010000002">
    <property type="protein sequence ID" value="MCC3271976.1"/>
    <property type="molecule type" value="Genomic_DNA"/>
</dbReference>
<dbReference type="InterPro" id="IPR043519">
    <property type="entry name" value="NT_sf"/>
</dbReference>